<protein>
    <submittedName>
        <fullName evidence="2">Putative secreted protein</fullName>
    </submittedName>
</protein>
<evidence type="ECO:0000256" key="1">
    <source>
        <dbReference type="SAM" id="SignalP"/>
    </source>
</evidence>
<feature type="signal peptide" evidence="1">
    <location>
        <begin position="1"/>
        <end position="20"/>
    </location>
</feature>
<accession>A0A6B0U035</accession>
<keyword evidence="1" id="KW-0732">Signal</keyword>
<feature type="chain" id="PRO_5025508000" evidence="1">
    <location>
        <begin position="21"/>
        <end position="83"/>
    </location>
</feature>
<evidence type="ECO:0000313" key="2">
    <source>
        <dbReference type="EMBL" id="MXU84908.1"/>
    </source>
</evidence>
<name>A0A6B0U035_IXORI</name>
<dbReference type="EMBL" id="GIFC01002825">
    <property type="protein sequence ID" value="MXU84908.1"/>
    <property type="molecule type" value="Transcribed_RNA"/>
</dbReference>
<organism evidence="2">
    <name type="scientific">Ixodes ricinus</name>
    <name type="common">Common tick</name>
    <name type="synonym">Acarus ricinus</name>
    <dbReference type="NCBI Taxonomy" id="34613"/>
    <lineage>
        <taxon>Eukaryota</taxon>
        <taxon>Metazoa</taxon>
        <taxon>Ecdysozoa</taxon>
        <taxon>Arthropoda</taxon>
        <taxon>Chelicerata</taxon>
        <taxon>Arachnida</taxon>
        <taxon>Acari</taxon>
        <taxon>Parasitiformes</taxon>
        <taxon>Ixodida</taxon>
        <taxon>Ixodoidea</taxon>
        <taxon>Ixodidae</taxon>
        <taxon>Ixodinae</taxon>
        <taxon>Ixodes</taxon>
    </lineage>
</organism>
<reference evidence="2" key="1">
    <citation type="submission" date="2019-12" db="EMBL/GenBank/DDBJ databases">
        <title>An insight into the sialome of adult female Ixodes ricinus ticks feeding for 6 days.</title>
        <authorList>
            <person name="Perner J."/>
            <person name="Ribeiro J.M.C."/>
        </authorList>
    </citation>
    <scope>NUCLEOTIDE SEQUENCE</scope>
    <source>
        <strain evidence="2">Semi-engorged</strain>
        <tissue evidence="2">Salivary glands</tissue>
    </source>
</reference>
<proteinExistence type="predicted"/>
<sequence>MSATGRHLFACAALRCVCCAQRQSSITAQRKSWWPLASDRGGSRGLCSELSGRVRSGLDLRALGPKLRQATRKVPLKTFTLGV</sequence>
<dbReference type="AlphaFoldDB" id="A0A6B0U035"/>